<dbReference type="OrthoDB" id="9803781at2"/>
<comment type="similarity">
    <text evidence="2">Belongs to the resistance-nodulation-cell division (RND) (TC 2.A.6) family. MmpL subfamily.</text>
</comment>
<feature type="domain" description="SSD" evidence="8">
    <location>
        <begin position="249"/>
        <end position="375"/>
    </location>
</feature>
<feature type="transmembrane region" description="Helical" evidence="7">
    <location>
        <begin position="605"/>
        <end position="623"/>
    </location>
</feature>
<feature type="transmembrane region" description="Helical" evidence="7">
    <location>
        <begin position="736"/>
        <end position="758"/>
    </location>
</feature>
<dbReference type="STRING" id="225849.swp_0043"/>
<protein>
    <submittedName>
        <fullName evidence="9">Exporter of the RND superfamily</fullName>
    </submittedName>
</protein>
<evidence type="ECO:0000256" key="6">
    <source>
        <dbReference type="ARBA" id="ARBA00023136"/>
    </source>
</evidence>
<keyword evidence="6 7" id="KW-0472">Membrane</keyword>
<feature type="transmembrane region" description="Helical" evidence="7">
    <location>
        <begin position="226"/>
        <end position="243"/>
    </location>
</feature>
<dbReference type="Pfam" id="PF03176">
    <property type="entry name" value="MMPL"/>
    <property type="match status" value="2"/>
</dbReference>
<evidence type="ECO:0000313" key="10">
    <source>
        <dbReference type="Proteomes" id="UP000000753"/>
    </source>
</evidence>
<evidence type="ECO:0000256" key="5">
    <source>
        <dbReference type="ARBA" id="ARBA00022989"/>
    </source>
</evidence>
<dbReference type="EMBL" id="CP000472">
    <property type="protein sequence ID" value="ACJ26891.1"/>
    <property type="molecule type" value="Genomic_DNA"/>
</dbReference>
<keyword evidence="10" id="KW-1185">Reference proteome</keyword>
<evidence type="ECO:0000313" key="9">
    <source>
        <dbReference type="EMBL" id="ACJ26891.1"/>
    </source>
</evidence>
<keyword evidence="5 7" id="KW-1133">Transmembrane helix</keyword>
<feature type="transmembrane region" description="Helical" evidence="7">
    <location>
        <begin position="250"/>
        <end position="272"/>
    </location>
</feature>
<comment type="subcellular location">
    <subcellularLocation>
        <location evidence="1">Cell membrane</location>
        <topology evidence="1">Multi-pass membrane protein</topology>
    </subcellularLocation>
</comment>
<reference evidence="9 10" key="1">
    <citation type="journal article" date="2008" name="PLoS ONE">
        <title>Environmental adaptation: genomic analysis of the piezotolerant and psychrotolerant deep-sea iron reducing bacterium Shewanella piezotolerans WP3.</title>
        <authorList>
            <person name="Wang F."/>
            <person name="Wang J."/>
            <person name="Jian H."/>
            <person name="Zhang B."/>
            <person name="Li S."/>
            <person name="Wang F."/>
            <person name="Zeng X."/>
            <person name="Gao L."/>
            <person name="Bartlett D.H."/>
            <person name="Yu J."/>
            <person name="Hu S."/>
            <person name="Xiao X."/>
        </authorList>
    </citation>
    <scope>NUCLEOTIDE SEQUENCE [LARGE SCALE GENOMIC DNA]</scope>
    <source>
        <strain evidence="10">WP3 / JCM 13877</strain>
    </source>
</reference>
<dbReference type="InterPro" id="IPR000731">
    <property type="entry name" value="SSD"/>
</dbReference>
<dbReference type="AlphaFoldDB" id="B8CH99"/>
<feature type="transmembrane region" description="Helical" evidence="7">
    <location>
        <begin position="630"/>
        <end position="652"/>
    </location>
</feature>
<accession>B8CH99</accession>
<proteinExistence type="inferred from homology"/>
<keyword evidence="4 7" id="KW-0812">Transmembrane</keyword>
<evidence type="ECO:0000256" key="4">
    <source>
        <dbReference type="ARBA" id="ARBA00022692"/>
    </source>
</evidence>
<dbReference type="PROSITE" id="PS50156">
    <property type="entry name" value="SSD"/>
    <property type="match status" value="1"/>
</dbReference>
<evidence type="ECO:0000259" key="8">
    <source>
        <dbReference type="PROSITE" id="PS50156"/>
    </source>
</evidence>
<dbReference type="GO" id="GO:0005886">
    <property type="term" value="C:plasma membrane"/>
    <property type="evidence" value="ECO:0007669"/>
    <property type="project" value="UniProtKB-SubCell"/>
</dbReference>
<dbReference type="PANTHER" id="PTHR33406:SF6">
    <property type="entry name" value="MEMBRANE PROTEIN YDGH-RELATED"/>
    <property type="match status" value="1"/>
</dbReference>
<evidence type="ECO:0000256" key="7">
    <source>
        <dbReference type="SAM" id="Phobius"/>
    </source>
</evidence>
<feature type="transmembrane region" description="Helical" evidence="7">
    <location>
        <begin position="353"/>
        <end position="374"/>
    </location>
</feature>
<evidence type="ECO:0000256" key="3">
    <source>
        <dbReference type="ARBA" id="ARBA00022475"/>
    </source>
</evidence>
<dbReference type="InterPro" id="IPR004869">
    <property type="entry name" value="MMPL_dom"/>
</dbReference>
<feature type="transmembrane region" description="Helical" evidence="7">
    <location>
        <begin position="278"/>
        <end position="300"/>
    </location>
</feature>
<dbReference type="Proteomes" id="UP000000753">
    <property type="component" value="Chromosome"/>
</dbReference>
<feature type="transmembrane region" description="Helical" evidence="7">
    <location>
        <begin position="706"/>
        <end position="724"/>
    </location>
</feature>
<gene>
    <name evidence="9" type="ordered locus">swp_0043</name>
</gene>
<feature type="transmembrane region" description="Helical" evidence="7">
    <location>
        <begin position="15"/>
        <end position="34"/>
    </location>
</feature>
<feature type="transmembrane region" description="Helical" evidence="7">
    <location>
        <begin position="658"/>
        <end position="685"/>
    </location>
</feature>
<dbReference type="HOGENOM" id="CLU_008861_1_0_6"/>
<keyword evidence="3" id="KW-1003">Cell membrane</keyword>
<dbReference type="RefSeq" id="WP_020910275.1">
    <property type="nucleotide sequence ID" value="NC_011566.1"/>
</dbReference>
<sequence>MSTDTQWQKMLTSKFASGVLLICLLLTGICIVGLKDMGLSSDYKIFFDDNDTDLQTLEQMDATYTATDNVFIMIKPKQGQIYNVETLSLVYQLTDRLWQIPFSSRVDSLTNYPFSWAEGDNIEIEELLYEEDQLDLARINFIKRAAEGEVDLIDSLVTSDGVYTAINVTTLLPGENHKAEILAIMQAVEADIQEFKLRYPEHSFYVTGLVTMNGAFFKAAKADFTSLIPLMIVFVLVAAGVILGSAQAALSILVVLVLSLLGALGLAGWLGINLSAPSVSAPIIMFTVIVASSIHIISYVKRQLILGHSQFDAVLSSYQHNAKPIIVSHITTIIGFLAMNASDSPPFRDLGNIVAFGVMFSLILSFTLLPRLLLWIRISTKQTIVTNIFERMNGLASIVICYRNLILFTFLPVSVVFASLSFLNETDDDLIKYFNKSVPFRAQAEEIDQHFSGLYNIGYSLSSNQDNGIFSPTYLGFVDKFDTWLLTQQEVVTTDSPLHRIKQLNQLINGDQSQFYQIPKTAKLAAQHFLLYEMSLPFGKDVGNQVSFDKSSFKLTARLKNMTSVEMLAFEARVTKWLQQNTVQGITFEYSSPSLIFSHVGQNNIFSLLQGAFIAFLVISLALTAVFRSFYIGILTLIPNLIPVGAAFGFWYCIQGHISMGLAGVSAMAIGIIVDDTVHFLYQYIQGLKRGLTPEQSVISTFEHTMSAIVISSILLVVGFMLLSSSSFEKNAQMGLLTSGTIVLALLFDLIVLPAIVLKFMRRLPQYAGQPHLTLDQAK</sequence>
<dbReference type="PANTHER" id="PTHR33406">
    <property type="entry name" value="MEMBRANE PROTEIN MJ1562-RELATED"/>
    <property type="match status" value="1"/>
</dbReference>
<evidence type="ECO:0000256" key="2">
    <source>
        <dbReference type="ARBA" id="ARBA00010157"/>
    </source>
</evidence>
<dbReference type="SUPFAM" id="SSF82866">
    <property type="entry name" value="Multidrug efflux transporter AcrB transmembrane domain"/>
    <property type="match status" value="2"/>
</dbReference>
<dbReference type="InterPro" id="IPR050545">
    <property type="entry name" value="Mycobact_MmpL"/>
</dbReference>
<organism evidence="9 10">
    <name type="scientific">Shewanella piezotolerans (strain WP3 / JCM 13877)</name>
    <dbReference type="NCBI Taxonomy" id="225849"/>
    <lineage>
        <taxon>Bacteria</taxon>
        <taxon>Pseudomonadati</taxon>
        <taxon>Pseudomonadota</taxon>
        <taxon>Gammaproteobacteria</taxon>
        <taxon>Alteromonadales</taxon>
        <taxon>Shewanellaceae</taxon>
        <taxon>Shewanella</taxon>
    </lineage>
</organism>
<evidence type="ECO:0000256" key="1">
    <source>
        <dbReference type="ARBA" id="ARBA00004651"/>
    </source>
</evidence>
<dbReference type="KEGG" id="swp:swp_0043"/>
<name>B8CH99_SHEPW</name>
<dbReference type="Gene3D" id="1.20.1640.10">
    <property type="entry name" value="Multidrug efflux transporter AcrB transmembrane domain"/>
    <property type="match status" value="2"/>
</dbReference>
<dbReference type="eggNOG" id="COG1033">
    <property type="taxonomic scope" value="Bacteria"/>
</dbReference>